<keyword evidence="2" id="KW-0614">Plasmid</keyword>
<dbReference type="KEGG" id="cyj:Cyan7822_6955"/>
<evidence type="ECO:0000313" key="2">
    <source>
        <dbReference type="EMBL" id="ADN18593.1"/>
    </source>
</evidence>
<dbReference type="AlphaFoldDB" id="E0UNR3"/>
<accession>E0UNR3</accession>
<feature type="compositionally biased region" description="Polar residues" evidence="1">
    <location>
        <begin position="104"/>
        <end position="125"/>
    </location>
</feature>
<reference evidence="3" key="1">
    <citation type="journal article" date="2011" name="MBio">
        <title>Novel metabolic attributes of the genus Cyanothece, comprising a group of unicellular nitrogen-fixing Cyanobacteria.</title>
        <authorList>
            <person name="Bandyopadhyay A."/>
            <person name="Elvitigala T."/>
            <person name="Welsh E."/>
            <person name="Stockel J."/>
            <person name="Liberton M."/>
            <person name="Min H."/>
            <person name="Sherman L.A."/>
            <person name="Pakrasi H.B."/>
        </authorList>
    </citation>
    <scope>NUCLEOTIDE SEQUENCE [LARGE SCALE GENOMIC DNA]</scope>
    <source>
        <strain evidence="3">PCC 7822</strain>
        <plasmid evidence="3">Cy782203</plasmid>
    </source>
</reference>
<name>E0UNR3_GLOV7</name>
<evidence type="ECO:0000256" key="1">
    <source>
        <dbReference type="SAM" id="MobiDB-lite"/>
    </source>
</evidence>
<gene>
    <name evidence="2" type="ordered locus">Cyan7822_6955</name>
</gene>
<feature type="region of interest" description="Disordered" evidence="1">
    <location>
        <begin position="104"/>
        <end position="132"/>
    </location>
</feature>
<organism evidence="2 3">
    <name type="scientific">Gloeothece verrucosa (strain PCC 7822)</name>
    <name type="common">Cyanothece sp. (strain PCC 7822)</name>
    <dbReference type="NCBI Taxonomy" id="497965"/>
    <lineage>
        <taxon>Bacteria</taxon>
        <taxon>Bacillati</taxon>
        <taxon>Cyanobacteriota</taxon>
        <taxon>Cyanophyceae</taxon>
        <taxon>Oscillatoriophycideae</taxon>
        <taxon>Chroococcales</taxon>
        <taxon>Aphanothecaceae</taxon>
        <taxon>Gloeothece</taxon>
        <taxon>Gloeothece verrucosa</taxon>
    </lineage>
</organism>
<proteinExistence type="predicted"/>
<evidence type="ECO:0000313" key="3">
    <source>
        <dbReference type="Proteomes" id="UP000008206"/>
    </source>
</evidence>
<dbReference type="EMBL" id="CP002201">
    <property type="protein sequence ID" value="ADN18593.1"/>
    <property type="molecule type" value="Genomic_DNA"/>
</dbReference>
<geneLocation type="plasmid" evidence="2 3">
    <name>Cy782203</name>
</geneLocation>
<dbReference type="Proteomes" id="UP000008206">
    <property type="component" value="Plasmid Cy782203"/>
</dbReference>
<protein>
    <submittedName>
        <fullName evidence="2">Uncharacterized protein</fullName>
    </submittedName>
</protein>
<sequence>MELRIQRERSSPDYELLRFVKDYPLATTKEMVIEALRAFWLPLACQKSGRYDREQIRELGRQAISCLQGQIEHLIKVLELSDLKDNRKSDLASLTRAGAATQLSLNSSVPLPPTQSFNRTNTGTDYDTDQFD</sequence>
<keyword evidence="3" id="KW-1185">Reference proteome</keyword>
<dbReference type="HOGENOM" id="CLU_1913580_0_0_3"/>